<protein>
    <submittedName>
        <fullName evidence="1">Uncharacterized protein</fullName>
    </submittedName>
</protein>
<name>A0A284RL45_ARMOS</name>
<proteinExistence type="predicted"/>
<organism evidence="1 2">
    <name type="scientific">Armillaria ostoyae</name>
    <name type="common">Armillaria root rot fungus</name>
    <dbReference type="NCBI Taxonomy" id="47428"/>
    <lineage>
        <taxon>Eukaryota</taxon>
        <taxon>Fungi</taxon>
        <taxon>Dikarya</taxon>
        <taxon>Basidiomycota</taxon>
        <taxon>Agaricomycotina</taxon>
        <taxon>Agaricomycetes</taxon>
        <taxon>Agaricomycetidae</taxon>
        <taxon>Agaricales</taxon>
        <taxon>Marasmiineae</taxon>
        <taxon>Physalacriaceae</taxon>
        <taxon>Armillaria</taxon>
    </lineage>
</organism>
<accession>A0A284RL45</accession>
<gene>
    <name evidence="1" type="ORF">ARMOST_12856</name>
</gene>
<dbReference type="AlphaFoldDB" id="A0A284RL45"/>
<evidence type="ECO:0000313" key="1">
    <source>
        <dbReference type="EMBL" id="SJL09478.1"/>
    </source>
</evidence>
<dbReference type="EMBL" id="FUEG01000010">
    <property type="protein sequence ID" value="SJL09478.1"/>
    <property type="molecule type" value="Genomic_DNA"/>
</dbReference>
<evidence type="ECO:0000313" key="2">
    <source>
        <dbReference type="Proteomes" id="UP000219338"/>
    </source>
</evidence>
<dbReference type="Proteomes" id="UP000219338">
    <property type="component" value="Unassembled WGS sequence"/>
</dbReference>
<sequence length="75" mass="8345">MALPLTADSENLLRAFGIHLSSFPFVLRPRDYPKALPFVNFPVQGNIAHKPARSHPNLGLKLKYLLRIAYSSASV</sequence>
<reference evidence="2" key="1">
    <citation type="journal article" date="2017" name="Nat. Ecol. Evol.">
        <title>Genome expansion and lineage-specific genetic innovations in the forest pathogenic fungi Armillaria.</title>
        <authorList>
            <person name="Sipos G."/>
            <person name="Prasanna A.N."/>
            <person name="Walter M.C."/>
            <person name="O'Connor E."/>
            <person name="Balint B."/>
            <person name="Krizsan K."/>
            <person name="Kiss B."/>
            <person name="Hess J."/>
            <person name="Varga T."/>
            <person name="Slot J."/>
            <person name="Riley R."/>
            <person name="Boka B."/>
            <person name="Rigling D."/>
            <person name="Barry K."/>
            <person name="Lee J."/>
            <person name="Mihaltcheva S."/>
            <person name="LaButti K."/>
            <person name="Lipzen A."/>
            <person name="Waldron R."/>
            <person name="Moloney N.M."/>
            <person name="Sperisen C."/>
            <person name="Kredics L."/>
            <person name="Vagvoelgyi C."/>
            <person name="Patrignani A."/>
            <person name="Fitzpatrick D."/>
            <person name="Nagy I."/>
            <person name="Doyle S."/>
            <person name="Anderson J.B."/>
            <person name="Grigoriev I.V."/>
            <person name="Gueldener U."/>
            <person name="Muensterkoetter M."/>
            <person name="Nagy L.G."/>
        </authorList>
    </citation>
    <scope>NUCLEOTIDE SEQUENCE [LARGE SCALE GENOMIC DNA]</scope>
    <source>
        <strain evidence="2">C18/9</strain>
    </source>
</reference>
<keyword evidence="2" id="KW-1185">Reference proteome</keyword>